<evidence type="ECO:0000313" key="11">
    <source>
        <dbReference type="EMBL" id="EGK58605.1"/>
    </source>
</evidence>
<dbReference type="InterPro" id="IPR027417">
    <property type="entry name" value="P-loop_NTPase"/>
</dbReference>
<keyword evidence="4" id="KW-0479">Metal-binding</keyword>
<reference evidence="11 12" key="1">
    <citation type="submission" date="2011-04" db="EMBL/GenBank/DDBJ databases">
        <authorList>
            <person name="Muzny D."/>
            <person name="Qin X."/>
            <person name="Deng J."/>
            <person name="Jiang H."/>
            <person name="Liu Y."/>
            <person name="Qu J."/>
            <person name="Song X.-Z."/>
            <person name="Zhang L."/>
            <person name="Thornton R."/>
            <person name="Coyle M."/>
            <person name="Francisco L."/>
            <person name="Jackson L."/>
            <person name="Javaid M."/>
            <person name="Korchina V."/>
            <person name="Kovar C."/>
            <person name="Mata R."/>
            <person name="Mathew T."/>
            <person name="Ngo R."/>
            <person name="Nguyen L."/>
            <person name="Nguyen N."/>
            <person name="Okwuonu G."/>
            <person name="Ongeri F."/>
            <person name="Pham C."/>
            <person name="Simmons D."/>
            <person name="Wilczek-Boney K."/>
            <person name="Hale W."/>
            <person name="Jakkamsetti A."/>
            <person name="Pham P."/>
            <person name="Ruth R."/>
            <person name="San Lucas F."/>
            <person name="Warren J."/>
            <person name="Zhang J."/>
            <person name="Zhao Z."/>
            <person name="Zhou C."/>
            <person name="Zhu D."/>
            <person name="Lee S."/>
            <person name="Bess C."/>
            <person name="Blankenburg K."/>
            <person name="Forbes L."/>
            <person name="Fu Q."/>
            <person name="Gubbala S."/>
            <person name="Hirani K."/>
            <person name="Jayaseelan J.C."/>
            <person name="Lara F."/>
            <person name="Munidasa M."/>
            <person name="Palculict T."/>
            <person name="Patil S."/>
            <person name="Pu L.-L."/>
            <person name="Saada N."/>
            <person name="Tang L."/>
            <person name="Weissenberger G."/>
            <person name="Zhu Y."/>
            <person name="Hemphill L."/>
            <person name="Shang Y."/>
            <person name="Youmans B."/>
            <person name="Ayvaz T."/>
            <person name="Ross M."/>
            <person name="Santibanez J."/>
            <person name="Aqrawi P."/>
            <person name="Gross S."/>
            <person name="Joshi V."/>
            <person name="Fowler G."/>
            <person name="Nazareth L."/>
            <person name="Reid J."/>
            <person name="Worley K."/>
            <person name="Petrosino J."/>
            <person name="Highlander S."/>
            <person name="Gibbs R."/>
        </authorList>
    </citation>
    <scope>NUCLEOTIDE SEQUENCE [LARGE SCALE GENOMIC DNA]</scope>
    <source>
        <strain evidence="11 12">DSM 2778</strain>
    </source>
</reference>
<dbReference type="InterPro" id="IPR006474">
    <property type="entry name" value="Helicase_Cas3_CRISPR-ass_core"/>
</dbReference>
<dbReference type="SUPFAM" id="SSF52540">
    <property type="entry name" value="P-loop containing nucleoside triphosphate hydrolases"/>
    <property type="match status" value="1"/>
</dbReference>
<evidence type="ECO:0000313" key="12">
    <source>
        <dbReference type="Proteomes" id="UP000004067"/>
    </source>
</evidence>
<dbReference type="Gene3D" id="1.10.3210.30">
    <property type="match status" value="1"/>
</dbReference>
<dbReference type="GO" id="GO:0004518">
    <property type="term" value="F:nuclease activity"/>
    <property type="evidence" value="ECO:0007669"/>
    <property type="project" value="UniProtKB-KW"/>
</dbReference>
<dbReference type="SUPFAM" id="SSF109604">
    <property type="entry name" value="HD-domain/PDEase-like"/>
    <property type="match status" value="1"/>
</dbReference>
<keyword evidence="3" id="KW-0540">Nuclease</keyword>
<dbReference type="HOGENOM" id="CLU_010123_0_0_9"/>
<dbReference type="GO" id="GO:0051607">
    <property type="term" value="P:defense response to virus"/>
    <property type="evidence" value="ECO:0007669"/>
    <property type="project" value="UniProtKB-KW"/>
</dbReference>
<dbReference type="GO" id="GO:0046872">
    <property type="term" value="F:metal ion binding"/>
    <property type="evidence" value="ECO:0007669"/>
    <property type="project" value="UniProtKB-KW"/>
</dbReference>
<keyword evidence="12" id="KW-1185">Reference proteome</keyword>
<comment type="similarity">
    <text evidence="2">In the central section; belongs to the CRISPR-associated helicase Cas3 family.</text>
</comment>
<dbReference type="Pfam" id="PF22590">
    <property type="entry name" value="Cas3-like_C_2"/>
    <property type="match status" value="1"/>
</dbReference>
<evidence type="ECO:0000256" key="2">
    <source>
        <dbReference type="ARBA" id="ARBA00009046"/>
    </source>
</evidence>
<dbReference type="GO" id="GO:0016787">
    <property type="term" value="F:hydrolase activity"/>
    <property type="evidence" value="ECO:0007669"/>
    <property type="project" value="UniProtKB-KW"/>
</dbReference>
<dbReference type="STRING" id="888060.HMPREF9081_1911"/>
<dbReference type="AlphaFoldDB" id="F5RNQ7"/>
<dbReference type="Pfam" id="PF00270">
    <property type="entry name" value="DEAD"/>
    <property type="match status" value="1"/>
</dbReference>
<dbReference type="InterPro" id="IPR006483">
    <property type="entry name" value="CRISPR-assoc_Cas3_HD"/>
</dbReference>
<evidence type="ECO:0000259" key="10">
    <source>
        <dbReference type="PROSITE" id="PS51643"/>
    </source>
</evidence>
<evidence type="ECO:0000256" key="5">
    <source>
        <dbReference type="ARBA" id="ARBA00022741"/>
    </source>
</evidence>
<evidence type="ECO:0000256" key="3">
    <source>
        <dbReference type="ARBA" id="ARBA00022722"/>
    </source>
</evidence>
<dbReference type="GO" id="GO:0003676">
    <property type="term" value="F:nucleic acid binding"/>
    <property type="evidence" value="ECO:0007669"/>
    <property type="project" value="InterPro"/>
</dbReference>
<dbReference type="GO" id="GO:0004386">
    <property type="term" value="F:helicase activity"/>
    <property type="evidence" value="ECO:0007669"/>
    <property type="project" value="UniProtKB-KW"/>
</dbReference>
<feature type="domain" description="HD Cas3-type" evidence="10">
    <location>
        <begin position="13"/>
        <end position="208"/>
    </location>
</feature>
<keyword evidence="6" id="KW-0378">Hydrolase</keyword>
<sequence length="806" mass="91666">MEMKQYFAHIRRDESAEQTIRSHLLRVGDLMAMYAAGLGLSSMAQLIGMLHDLGKCTRAFANYLEWCREHPGDYSQKGKVDHSTAGGQFLMRRYGNRGDAALLTVHIASLVIFSHHTGLMNYLREDGISDFLNRMEKEDAPQVDLSYYYKTVISERELDALFEEAAHEFSALDARIMAYAPEGSEAYHFAWGMVHKLLLSMLVDADRLDSAEFELGEQQTRLWDTASIWMDFSDKLEQKLAEFSIPSEPQVKKIVELRQKISEDCLRAAEELPGIYRLRVPTGGGKTLASMRFALRHAQRYHKKRIIVVIPYTSIIDQNVKEIRDVFRMDEAILEHHSNVIMEDDGEDTESMDARRILTERWDVPVIFTTQVQFLNTLFDGGNTPLRRLHALRDSIIIFDEIQTLPVRCTYLFNAAMNFLKDFCGVTAVLCTATQPPLAQLDVPLEMSDHADLTSDVAEVFEGFRRVRIEDICKDGGISVDEIAAAIVCSVEEIGDVLCIVNLTAQARDLYKAVAEQTQTSERDARVVHLSTKMCPAHRKEILKEVREELKRHKDHPEQRLICISTQLIEAGVDVSFPVVYRALAGFSSIAQAAGRCNRHGELERGIVRLFALENENLSRLADIAQGRKIACDLLYQSSADEILTPAAMDKYFRRFYKGRTARDMRFPMKSCNTIFDLLSANEAGFQKADERGESPELCYMQAFRDAGRAFEVIDSHTEAVLVPYGDGKELIVEFNDIQFDKQQIGKKMNVAQQHMVNLFSYELQKLAQLGGIWRTESGVMALREEYYNEAFGVQTEEQSNMYCMI</sequence>
<dbReference type="Pfam" id="PF18019">
    <property type="entry name" value="Cas3_HD"/>
    <property type="match status" value="1"/>
</dbReference>
<dbReference type="InterPro" id="IPR011545">
    <property type="entry name" value="DEAD/DEAH_box_helicase_dom"/>
</dbReference>
<evidence type="ECO:0000256" key="8">
    <source>
        <dbReference type="ARBA" id="ARBA00022840"/>
    </source>
</evidence>
<dbReference type="Gene3D" id="3.40.50.300">
    <property type="entry name" value="P-loop containing nucleotide triphosphate hydrolases"/>
    <property type="match status" value="2"/>
</dbReference>
<gene>
    <name evidence="11" type="primary">cas3</name>
    <name evidence="11" type="ORF">HMPREF9081_1911</name>
</gene>
<dbReference type="SMART" id="SM00471">
    <property type="entry name" value="HDc"/>
    <property type="match status" value="1"/>
</dbReference>
<dbReference type="InterPro" id="IPR003607">
    <property type="entry name" value="HD/PDEase_dom"/>
</dbReference>
<dbReference type="eggNOG" id="COG1203">
    <property type="taxonomic scope" value="Bacteria"/>
</dbReference>
<dbReference type="InterPro" id="IPR014001">
    <property type="entry name" value="Helicase_ATP-bd"/>
</dbReference>
<dbReference type="Proteomes" id="UP000004067">
    <property type="component" value="Unassembled WGS sequence"/>
</dbReference>
<comment type="similarity">
    <text evidence="1">In the N-terminal section; belongs to the CRISPR-associated nuclease Cas3-HD family.</text>
</comment>
<dbReference type="GO" id="GO:0005524">
    <property type="term" value="F:ATP binding"/>
    <property type="evidence" value="ECO:0007669"/>
    <property type="project" value="UniProtKB-KW"/>
</dbReference>
<evidence type="ECO:0000256" key="1">
    <source>
        <dbReference type="ARBA" id="ARBA00006847"/>
    </source>
</evidence>
<dbReference type="InterPro" id="IPR054712">
    <property type="entry name" value="Cas3-like_dom"/>
</dbReference>
<dbReference type="CDD" id="cd17930">
    <property type="entry name" value="DEXHc_cas3"/>
    <property type="match status" value="1"/>
</dbReference>
<evidence type="ECO:0000256" key="4">
    <source>
        <dbReference type="ARBA" id="ARBA00022723"/>
    </source>
</evidence>
<proteinExistence type="inferred from homology"/>
<dbReference type="EMBL" id="AFHQ01000044">
    <property type="protein sequence ID" value="EGK58605.1"/>
    <property type="molecule type" value="Genomic_DNA"/>
</dbReference>
<dbReference type="CDD" id="cd09641">
    <property type="entry name" value="Cas3''_I"/>
    <property type="match status" value="1"/>
</dbReference>
<name>F5RNQ7_9FIRM</name>
<organism evidence="11 12">
    <name type="scientific">Centipeda periodontii DSM 2778</name>
    <dbReference type="NCBI Taxonomy" id="888060"/>
    <lineage>
        <taxon>Bacteria</taxon>
        <taxon>Bacillati</taxon>
        <taxon>Bacillota</taxon>
        <taxon>Negativicutes</taxon>
        <taxon>Selenomonadales</taxon>
        <taxon>Selenomonadaceae</taxon>
        <taxon>Centipeda</taxon>
    </lineage>
</organism>
<evidence type="ECO:0000256" key="6">
    <source>
        <dbReference type="ARBA" id="ARBA00022801"/>
    </source>
</evidence>
<dbReference type="NCBIfam" id="TIGR01596">
    <property type="entry name" value="cas3_HD"/>
    <property type="match status" value="1"/>
</dbReference>
<dbReference type="SMART" id="SM00487">
    <property type="entry name" value="DEXDc"/>
    <property type="match status" value="1"/>
</dbReference>
<keyword evidence="7" id="KW-0347">Helicase</keyword>
<keyword evidence="8" id="KW-0067">ATP-binding</keyword>
<keyword evidence="5" id="KW-0547">Nucleotide-binding</keyword>
<evidence type="ECO:0000256" key="9">
    <source>
        <dbReference type="ARBA" id="ARBA00023118"/>
    </source>
</evidence>
<comment type="caution">
    <text evidence="11">The sequence shown here is derived from an EMBL/GenBank/DDBJ whole genome shotgun (WGS) entry which is preliminary data.</text>
</comment>
<evidence type="ECO:0000256" key="7">
    <source>
        <dbReference type="ARBA" id="ARBA00022806"/>
    </source>
</evidence>
<keyword evidence="9" id="KW-0051">Antiviral defense</keyword>
<dbReference type="PROSITE" id="PS51643">
    <property type="entry name" value="HD_CAS3"/>
    <property type="match status" value="1"/>
</dbReference>
<accession>F5RNQ7</accession>
<dbReference type="NCBIfam" id="TIGR01587">
    <property type="entry name" value="cas3_core"/>
    <property type="match status" value="1"/>
</dbReference>
<protein>
    <submittedName>
        <fullName evidence="11">CRISPR-associated helicase cas3</fullName>
    </submittedName>
</protein>
<dbReference type="InterPro" id="IPR038257">
    <property type="entry name" value="CRISPR-assoc_Cas3_HD_sf"/>
</dbReference>